<dbReference type="InterPro" id="IPR033524">
    <property type="entry name" value="Glu/Leu/Phe/Val_DH_AS"/>
</dbReference>
<keyword evidence="10" id="KW-1185">Reference proteome</keyword>
<comment type="function">
    <text evidence="1">Catalyzes the reversible oxidative deamination of glutamate to alpha-ketoglutarate and ammonia.</text>
</comment>
<dbReference type="InterPro" id="IPR006096">
    <property type="entry name" value="Glu/Leu/Phe/Val/Trp_DH_C"/>
</dbReference>
<dbReference type="InterPro" id="IPR036291">
    <property type="entry name" value="NAD(P)-bd_dom_sf"/>
</dbReference>
<feature type="active site" description="Proton donor/acceptor" evidence="5">
    <location>
        <position position="80"/>
    </location>
</feature>
<dbReference type="Gene3D" id="3.40.50.10860">
    <property type="entry name" value="Leucine Dehydrogenase, chain A, domain 1"/>
    <property type="match status" value="1"/>
</dbReference>
<evidence type="ECO:0000256" key="1">
    <source>
        <dbReference type="ARBA" id="ARBA00003868"/>
    </source>
</evidence>
<dbReference type="InterPro" id="IPR006095">
    <property type="entry name" value="Glu/Leu/Phe/Val/Trp_DH"/>
</dbReference>
<keyword evidence="3 7" id="KW-0560">Oxidoreductase</keyword>
<dbReference type="Pfam" id="PF02812">
    <property type="entry name" value="ELFV_dehydrog_N"/>
    <property type="match status" value="1"/>
</dbReference>
<evidence type="ECO:0000259" key="8">
    <source>
        <dbReference type="SMART" id="SM00839"/>
    </source>
</evidence>
<dbReference type="PRINTS" id="PR00082">
    <property type="entry name" value="GLFDHDRGNASE"/>
</dbReference>
<evidence type="ECO:0000256" key="3">
    <source>
        <dbReference type="ARBA" id="ARBA00023002"/>
    </source>
</evidence>
<keyword evidence="4 6" id="KW-0520">NAD</keyword>
<dbReference type="InterPro" id="IPR006097">
    <property type="entry name" value="Glu/Leu/Phe/Val/Trp_DH_dimer"/>
</dbReference>
<feature type="domain" description="Glutamate/phenylalanine/leucine/valine/L-tryptophan dehydrogenase C-terminal" evidence="8">
    <location>
        <begin position="149"/>
        <end position="357"/>
    </location>
</feature>
<dbReference type="PANTHER" id="PTHR42722:SF1">
    <property type="entry name" value="VALINE DEHYDROGENASE"/>
    <property type="match status" value="1"/>
</dbReference>
<reference evidence="9 10" key="1">
    <citation type="submission" date="2018-11" db="EMBL/GenBank/DDBJ databases">
        <title>Genomic Encyclopedia of Type Strains, Phase IV (KMG-IV): sequencing the most valuable type-strain genomes for metagenomic binning, comparative biology and taxonomic classification.</title>
        <authorList>
            <person name="Goeker M."/>
        </authorList>
    </citation>
    <scope>NUCLEOTIDE SEQUENCE [LARGE SCALE GENOMIC DNA]</scope>
    <source>
        <strain evidence="9 10">DSM 100275</strain>
    </source>
</reference>
<accession>A0A3N1Y9P3</accession>
<keyword evidence="6" id="KW-0547">Nucleotide-binding</keyword>
<dbReference type="FunFam" id="3.40.50.10860:FF:000010">
    <property type="entry name" value="Leucine dehydrogenase"/>
    <property type="match status" value="1"/>
</dbReference>
<gene>
    <name evidence="9" type="ORF">EDC57_1125</name>
</gene>
<dbReference type="SUPFAM" id="SSF51735">
    <property type="entry name" value="NAD(P)-binding Rossmann-fold domains"/>
    <property type="match status" value="1"/>
</dbReference>
<dbReference type="OrthoDB" id="9803297at2"/>
<evidence type="ECO:0000256" key="5">
    <source>
        <dbReference type="PIRSR" id="PIRSR000188-1"/>
    </source>
</evidence>
<dbReference type="PIRSF" id="PIRSF000188">
    <property type="entry name" value="Phe_leu_dh"/>
    <property type="match status" value="1"/>
</dbReference>
<dbReference type="PROSITE" id="PS00074">
    <property type="entry name" value="GLFV_DEHYDROGENASE"/>
    <property type="match status" value="1"/>
</dbReference>
<evidence type="ECO:0000256" key="2">
    <source>
        <dbReference type="ARBA" id="ARBA00006382"/>
    </source>
</evidence>
<dbReference type="EMBL" id="RJVI01000001">
    <property type="protein sequence ID" value="ROR35208.1"/>
    <property type="molecule type" value="Genomic_DNA"/>
</dbReference>
<dbReference type="GO" id="GO:0016639">
    <property type="term" value="F:oxidoreductase activity, acting on the CH-NH2 group of donors, NAD or NADP as acceptor"/>
    <property type="evidence" value="ECO:0007669"/>
    <property type="project" value="InterPro"/>
</dbReference>
<dbReference type="PANTHER" id="PTHR42722">
    <property type="entry name" value="LEUCINE DEHYDROGENASE"/>
    <property type="match status" value="1"/>
</dbReference>
<dbReference type="Gene3D" id="3.40.50.720">
    <property type="entry name" value="NAD(P)-binding Rossmann-like Domain"/>
    <property type="match status" value="1"/>
</dbReference>
<dbReference type="SMR" id="A0A3N1Y9P3"/>
<dbReference type="SMART" id="SM00839">
    <property type="entry name" value="ELFV_dehydrog"/>
    <property type="match status" value="1"/>
</dbReference>
<organism evidence="9 10">
    <name type="scientific">Inmirania thermothiophila</name>
    <dbReference type="NCBI Taxonomy" id="1750597"/>
    <lineage>
        <taxon>Bacteria</taxon>
        <taxon>Pseudomonadati</taxon>
        <taxon>Pseudomonadota</taxon>
        <taxon>Gammaproteobacteria</taxon>
        <taxon>Chromatiales</taxon>
        <taxon>Ectothiorhodospiraceae</taxon>
        <taxon>Inmirania</taxon>
    </lineage>
</organism>
<evidence type="ECO:0000256" key="7">
    <source>
        <dbReference type="RuleBase" id="RU004417"/>
    </source>
</evidence>
<evidence type="ECO:0000313" key="9">
    <source>
        <dbReference type="EMBL" id="ROR35208.1"/>
    </source>
</evidence>
<protein>
    <submittedName>
        <fullName evidence="9">Leucine dehydrogenase</fullName>
    </submittedName>
</protein>
<dbReference type="Proteomes" id="UP000276634">
    <property type="component" value="Unassembled WGS sequence"/>
</dbReference>
<dbReference type="SUPFAM" id="SSF53223">
    <property type="entry name" value="Aminoacid dehydrogenase-like, N-terminal domain"/>
    <property type="match status" value="1"/>
</dbReference>
<dbReference type="GO" id="GO:0000166">
    <property type="term" value="F:nucleotide binding"/>
    <property type="evidence" value="ECO:0007669"/>
    <property type="project" value="UniProtKB-KW"/>
</dbReference>
<evidence type="ECO:0000313" key="10">
    <source>
        <dbReference type="Proteomes" id="UP000276634"/>
    </source>
</evidence>
<evidence type="ECO:0000256" key="4">
    <source>
        <dbReference type="ARBA" id="ARBA00023027"/>
    </source>
</evidence>
<proteinExistence type="inferred from homology"/>
<dbReference type="AlphaFoldDB" id="A0A3N1Y9P3"/>
<sequence>MKLFTHPEFAGHEQVVFGHDEASGLRAIIAVHNTHRGPALGGLRMWPYADEGEALTDVLRLARGMTYKSAMAELPLGGGKSVIIGDPRRDKSEALMEAMGRLVDGLGGRYIVAEDSGTTVTDMRVIARRTRHVAGRRERPGYDGRPSDGDPSPATAYGVFVGIRAAVAHRLGRSDLEGLRVAVQGVGSVGRRLAAHLAAAGARLWVTDIDPERRGQAAETLGAEAVPPEAVYDLDVDVFAPCALGAVINDATVPRLRAKVVAGAANNQLAAPRHGEALARRGILYAPDYVINAGGVIDVCYEHLGLDPAGLRAHIERIGDNLAEIFRRAEREGRPTAWVADRIAESRFAAGLHRAAGF</sequence>
<dbReference type="Pfam" id="PF00208">
    <property type="entry name" value="ELFV_dehydrog"/>
    <property type="match status" value="1"/>
</dbReference>
<dbReference type="InterPro" id="IPR046346">
    <property type="entry name" value="Aminoacid_DH-like_N_sf"/>
</dbReference>
<comment type="caution">
    <text evidence="9">The sequence shown here is derived from an EMBL/GenBank/DDBJ whole genome shotgun (WGS) entry which is preliminary data.</text>
</comment>
<dbReference type="GO" id="GO:0006520">
    <property type="term" value="P:amino acid metabolic process"/>
    <property type="evidence" value="ECO:0007669"/>
    <property type="project" value="InterPro"/>
</dbReference>
<dbReference type="CDD" id="cd01075">
    <property type="entry name" value="NAD_bind_Leu_Phe_Val_DH"/>
    <property type="match status" value="1"/>
</dbReference>
<dbReference type="RefSeq" id="WP_123400836.1">
    <property type="nucleotide sequence ID" value="NZ_RJVI01000001.1"/>
</dbReference>
<evidence type="ECO:0000256" key="6">
    <source>
        <dbReference type="PIRSR" id="PIRSR000188-2"/>
    </source>
</evidence>
<feature type="binding site" evidence="6">
    <location>
        <begin position="185"/>
        <end position="190"/>
    </location>
    <ligand>
        <name>NAD(+)</name>
        <dbReference type="ChEBI" id="CHEBI:57540"/>
    </ligand>
</feature>
<comment type="similarity">
    <text evidence="2 7">Belongs to the Glu/Leu/Phe/Val dehydrogenases family.</text>
</comment>
<dbReference type="InterPro" id="IPR016211">
    <property type="entry name" value="Glu/Phe/Leu/Val/Trp_DH_bac/arc"/>
</dbReference>
<name>A0A3N1Y9P3_9GAMM</name>